<name>A0A392QCT6_9FABA</name>
<dbReference type="Proteomes" id="UP000265520">
    <property type="component" value="Unassembled WGS sequence"/>
</dbReference>
<dbReference type="EMBL" id="LXQA010127785">
    <property type="protein sequence ID" value="MCI21964.1"/>
    <property type="molecule type" value="Genomic_DNA"/>
</dbReference>
<evidence type="ECO:0000313" key="1">
    <source>
        <dbReference type="EMBL" id="MCI21964.1"/>
    </source>
</evidence>
<reference evidence="1 2" key="1">
    <citation type="journal article" date="2018" name="Front. Plant Sci.">
        <title>Red Clover (Trifolium pratense) and Zigzag Clover (T. medium) - A Picture of Genomic Similarities and Differences.</title>
        <authorList>
            <person name="Dluhosova J."/>
            <person name="Istvanek J."/>
            <person name="Nedelnik J."/>
            <person name="Repkova J."/>
        </authorList>
    </citation>
    <scope>NUCLEOTIDE SEQUENCE [LARGE SCALE GENOMIC DNA]</scope>
    <source>
        <strain evidence="2">cv. 10/8</strain>
        <tissue evidence="1">Leaf</tissue>
    </source>
</reference>
<accession>A0A392QCT6</accession>
<organism evidence="1 2">
    <name type="scientific">Trifolium medium</name>
    <dbReference type="NCBI Taxonomy" id="97028"/>
    <lineage>
        <taxon>Eukaryota</taxon>
        <taxon>Viridiplantae</taxon>
        <taxon>Streptophyta</taxon>
        <taxon>Embryophyta</taxon>
        <taxon>Tracheophyta</taxon>
        <taxon>Spermatophyta</taxon>
        <taxon>Magnoliopsida</taxon>
        <taxon>eudicotyledons</taxon>
        <taxon>Gunneridae</taxon>
        <taxon>Pentapetalae</taxon>
        <taxon>rosids</taxon>
        <taxon>fabids</taxon>
        <taxon>Fabales</taxon>
        <taxon>Fabaceae</taxon>
        <taxon>Papilionoideae</taxon>
        <taxon>50 kb inversion clade</taxon>
        <taxon>NPAAA clade</taxon>
        <taxon>Hologalegina</taxon>
        <taxon>IRL clade</taxon>
        <taxon>Trifolieae</taxon>
        <taxon>Trifolium</taxon>
    </lineage>
</organism>
<sequence>MHIMQGRTAKLNISLNTSSTANQSNLGVNNNYSNSIELRTDEAEDEEDMDVPENVEEIIEMLLSGLRDM</sequence>
<proteinExistence type="predicted"/>
<evidence type="ECO:0000313" key="2">
    <source>
        <dbReference type="Proteomes" id="UP000265520"/>
    </source>
</evidence>
<protein>
    <submittedName>
        <fullName evidence="1">Beta-tubulin folding cofactor D</fullName>
    </submittedName>
</protein>
<dbReference type="AlphaFoldDB" id="A0A392QCT6"/>
<comment type="caution">
    <text evidence="1">The sequence shown here is derived from an EMBL/GenBank/DDBJ whole genome shotgun (WGS) entry which is preliminary data.</text>
</comment>
<feature type="non-terminal residue" evidence="1">
    <location>
        <position position="69"/>
    </location>
</feature>
<keyword evidence="2" id="KW-1185">Reference proteome</keyword>